<dbReference type="AlphaFoldDB" id="A0A2G4YNK7"/>
<keyword evidence="3" id="KW-1185">Reference proteome</keyword>
<dbReference type="EMBL" id="PDEM01000031">
    <property type="protein sequence ID" value="PHZ83904.1"/>
    <property type="molecule type" value="Genomic_DNA"/>
</dbReference>
<protein>
    <submittedName>
        <fullName evidence="2">Amidohydrolase</fullName>
    </submittedName>
</protein>
<comment type="caution">
    <text evidence="2">The sequence shown here is derived from an EMBL/GenBank/DDBJ whole genome shotgun (WGS) entry which is preliminary data.</text>
</comment>
<dbReference type="Proteomes" id="UP000229730">
    <property type="component" value="Unassembled WGS sequence"/>
</dbReference>
<gene>
    <name evidence="2" type="ORF">CRD36_14835</name>
</gene>
<sequence length="511" mass="57495">MASAAAAEKREVPDRAEGDGQYKRLILRGGYVIDGTGAPPFGPVDIVVEKDRIAEIRNVGTPGVAIDPKNRPQPGDREIDVQGKYIMPGFIDLHSHIHSLDSEQGVSPEYIFKLQLGHGITTIRSLGSGGDKRVVGFKRRSAMNEITAPRIVAFPMFYGVTSPEAARKRVQEIKKNGADGIKFFGAPEEILWAALDEAKKQGLMTTMHHAQLDVTHANVLTTSAHGLGSMEHWYGLPEALFEDKVIQNYPTDYIYNNEQDRFSQAGRLWKQAAKPGSKKWNEVMDTLLARDFALDPTFTIYLASRDLMRMSRAVWHDEYTMPNLWEFYRPNRESHGAFWFYWTTQDEIEWKNNYKLWMQFINEYKNRGGKVGLGSDTGYIYSLYGFGYIQEMELMQEAGFHPLEVIRAATQIGAQIIKKDDEIGTLQVGKKADIVIVDENPVHNLKVLYGTGAIKLNDSTGKVERVGGVRWTIKDGIVYDAYALREDVKKMVRDAKNKAGISLDKPLSVAN</sequence>
<evidence type="ECO:0000259" key="1">
    <source>
        <dbReference type="Pfam" id="PF01979"/>
    </source>
</evidence>
<proteinExistence type="predicted"/>
<dbReference type="InParanoid" id="A0A2G4YNK7"/>
<dbReference type="InterPro" id="IPR006680">
    <property type="entry name" value="Amidohydro-rel"/>
</dbReference>
<dbReference type="InterPro" id="IPR032466">
    <property type="entry name" value="Metal_Hydrolase"/>
</dbReference>
<dbReference type="SUPFAM" id="SSF51338">
    <property type="entry name" value="Composite domain of metallo-dependent hydrolases"/>
    <property type="match status" value="1"/>
</dbReference>
<accession>A0A2G4YNK7</accession>
<keyword evidence="2" id="KW-0378">Hydrolase</keyword>
<dbReference type="Gene3D" id="2.30.40.10">
    <property type="entry name" value="Urease, subunit C, domain 1"/>
    <property type="match status" value="2"/>
</dbReference>
<feature type="domain" description="Amidohydrolase-related" evidence="1">
    <location>
        <begin position="85"/>
        <end position="238"/>
    </location>
</feature>
<dbReference type="OrthoDB" id="9766983at2"/>
<dbReference type="Gene3D" id="3.20.20.140">
    <property type="entry name" value="Metal-dependent hydrolases"/>
    <property type="match status" value="1"/>
</dbReference>
<dbReference type="Gene3D" id="1.20.58.520">
    <property type="entry name" value="Amidohydrolase"/>
    <property type="match status" value="1"/>
</dbReference>
<dbReference type="InterPro" id="IPR011059">
    <property type="entry name" value="Metal-dep_hydrolase_composite"/>
</dbReference>
<evidence type="ECO:0000313" key="2">
    <source>
        <dbReference type="EMBL" id="PHZ83904.1"/>
    </source>
</evidence>
<dbReference type="PANTHER" id="PTHR43135">
    <property type="entry name" value="ALPHA-D-RIBOSE 1-METHYLPHOSPHONATE 5-TRIPHOSPHATE DIPHOSPHATASE"/>
    <property type="match status" value="1"/>
</dbReference>
<dbReference type="Gene3D" id="3.30.110.90">
    <property type="entry name" value="Amidohydrolase"/>
    <property type="match status" value="1"/>
</dbReference>
<dbReference type="PANTHER" id="PTHR43135:SF3">
    <property type="entry name" value="ALPHA-D-RIBOSE 1-METHYLPHOSPHONATE 5-TRIPHOSPHATE DIPHOSPHATASE"/>
    <property type="match status" value="1"/>
</dbReference>
<dbReference type="Pfam" id="PF01979">
    <property type="entry name" value="Amidohydro_1"/>
    <property type="match status" value="2"/>
</dbReference>
<dbReference type="InterPro" id="IPR051781">
    <property type="entry name" value="Metallo-dep_Hydrolase"/>
</dbReference>
<name>A0A2G4YNK7_9PROT</name>
<dbReference type="GO" id="GO:0016810">
    <property type="term" value="F:hydrolase activity, acting on carbon-nitrogen (but not peptide) bonds"/>
    <property type="evidence" value="ECO:0007669"/>
    <property type="project" value="InterPro"/>
</dbReference>
<reference evidence="2 3" key="1">
    <citation type="submission" date="2017-10" db="EMBL/GenBank/DDBJ databases">
        <title>Frigbacter circumglobatus gen. nov. sp. nov., isolated from sediment cultured in situ.</title>
        <authorList>
            <person name="Zhao Z."/>
        </authorList>
    </citation>
    <scope>NUCLEOTIDE SEQUENCE [LARGE SCALE GENOMIC DNA]</scope>
    <source>
        <strain evidence="2 3">ZYL</strain>
    </source>
</reference>
<feature type="domain" description="Amidohydrolase-related" evidence="1">
    <location>
        <begin position="363"/>
        <end position="451"/>
    </location>
</feature>
<dbReference type="SUPFAM" id="SSF51556">
    <property type="entry name" value="Metallo-dependent hydrolases"/>
    <property type="match status" value="1"/>
</dbReference>
<evidence type="ECO:0000313" key="3">
    <source>
        <dbReference type="Proteomes" id="UP000229730"/>
    </source>
</evidence>
<organism evidence="2 3">
    <name type="scientific">Paremcibacter congregatus</name>
    <dbReference type="NCBI Taxonomy" id="2043170"/>
    <lineage>
        <taxon>Bacteria</taxon>
        <taxon>Pseudomonadati</taxon>
        <taxon>Pseudomonadota</taxon>
        <taxon>Alphaproteobacteria</taxon>
        <taxon>Emcibacterales</taxon>
        <taxon>Emcibacteraceae</taxon>
        <taxon>Paremcibacter</taxon>
    </lineage>
</organism>